<dbReference type="AlphaFoldDB" id="A0A974HVK1"/>
<proteinExistence type="predicted"/>
<dbReference type="SUPFAM" id="SSF56219">
    <property type="entry name" value="DNase I-like"/>
    <property type="match status" value="1"/>
</dbReference>
<gene>
    <name evidence="1" type="ORF">XELAEV_18014860mg</name>
</gene>
<evidence type="ECO:0000313" key="2">
    <source>
        <dbReference type="Proteomes" id="UP000694892"/>
    </source>
</evidence>
<evidence type="ECO:0008006" key="3">
    <source>
        <dbReference type="Google" id="ProtNLM"/>
    </source>
</evidence>
<evidence type="ECO:0000313" key="1">
    <source>
        <dbReference type="EMBL" id="OCT91805.1"/>
    </source>
</evidence>
<sequence>MTNPFKIVFHNTKGLNSPHKRTLAFNHYRKLHTNILFLQAPHFLSTYYPNFYLATTSSKTKGVAICFRKGFHFHPLKQILDSNGHFLILVGELQDIMITLVCYYGPNKQQHLFFHTLQETILGNQKGELILAGDTNLFLSSTLNHSKGSLATHIADQYCSKEY</sequence>
<protein>
    <recommendedName>
        <fullName evidence="3">Endonuclease/exonuclease/phosphatase domain-containing protein</fullName>
    </recommendedName>
</protein>
<dbReference type="InterPro" id="IPR036691">
    <property type="entry name" value="Endo/exonu/phosph_ase_sf"/>
</dbReference>
<dbReference type="OMA" id="THIADQY"/>
<dbReference type="EMBL" id="CM004469">
    <property type="protein sequence ID" value="OCT91805.1"/>
    <property type="molecule type" value="Genomic_DNA"/>
</dbReference>
<reference evidence="2" key="1">
    <citation type="journal article" date="2016" name="Nature">
        <title>Genome evolution in the allotetraploid frog Xenopus laevis.</title>
        <authorList>
            <person name="Session A.M."/>
            <person name="Uno Y."/>
            <person name="Kwon T."/>
            <person name="Chapman J.A."/>
            <person name="Toyoda A."/>
            <person name="Takahashi S."/>
            <person name="Fukui A."/>
            <person name="Hikosaka A."/>
            <person name="Suzuki A."/>
            <person name="Kondo M."/>
            <person name="van Heeringen S.J."/>
            <person name="Quigley I."/>
            <person name="Heinz S."/>
            <person name="Ogino H."/>
            <person name="Ochi H."/>
            <person name="Hellsten U."/>
            <person name="Lyons J.B."/>
            <person name="Simakov O."/>
            <person name="Putnam N."/>
            <person name="Stites J."/>
            <person name="Kuroki Y."/>
            <person name="Tanaka T."/>
            <person name="Michiue T."/>
            <person name="Watanabe M."/>
            <person name="Bogdanovic O."/>
            <person name="Lister R."/>
            <person name="Georgiou G."/>
            <person name="Paranjpe S.S."/>
            <person name="van Kruijsbergen I."/>
            <person name="Shu S."/>
            <person name="Carlson J."/>
            <person name="Kinoshita T."/>
            <person name="Ohta Y."/>
            <person name="Mawaribuchi S."/>
            <person name="Jenkins J."/>
            <person name="Grimwood J."/>
            <person name="Schmutz J."/>
            <person name="Mitros T."/>
            <person name="Mozaffari S.V."/>
            <person name="Suzuki Y."/>
            <person name="Haramoto Y."/>
            <person name="Yamamoto T.S."/>
            <person name="Takagi C."/>
            <person name="Heald R."/>
            <person name="Miller K."/>
            <person name="Haudenschild C."/>
            <person name="Kitzman J."/>
            <person name="Nakayama T."/>
            <person name="Izutsu Y."/>
            <person name="Robert J."/>
            <person name="Fortriede J."/>
            <person name="Burns K."/>
            <person name="Lotay V."/>
            <person name="Karimi K."/>
            <person name="Yasuoka Y."/>
            <person name="Dichmann D.S."/>
            <person name="Flajnik M.F."/>
            <person name="Houston D.W."/>
            <person name="Shendure J."/>
            <person name="DuPasquier L."/>
            <person name="Vize P.D."/>
            <person name="Zorn A.M."/>
            <person name="Ito M."/>
            <person name="Marcotte E.M."/>
            <person name="Wallingford J.B."/>
            <person name="Ito Y."/>
            <person name="Asashima M."/>
            <person name="Ueno N."/>
            <person name="Matsuda Y."/>
            <person name="Veenstra G.J."/>
            <person name="Fujiyama A."/>
            <person name="Harland R.M."/>
            <person name="Taira M."/>
            <person name="Rokhsar D.S."/>
        </authorList>
    </citation>
    <scope>NUCLEOTIDE SEQUENCE [LARGE SCALE GENOMIC DNA]</scope>
    <source>
        <strain evidence="2">J</strain>
    </source>
</reference>
<name>A0A974HVK1_XENLA</name>
<dbReference type="Gene3D" id="3.60.10.10">
    <property type="entry name" value="Endonuclease/exonuclease/phosphatase"/>
    <property type="match status" value="1"/>
</dbReference>
<organism evidence="1 2">
    <name type="scientific">Xenopus laevis</name>
    <name type="common">African clawed frog</name>
    <dbReference type="NCBI Taxonomy" id="8355"/>
    <lineage>
        <taxon>Eukaryota</taxon>
        <taxon>Metazoa</taxon>
        <taxon>Chordata</taxon>
        <taxon>Craniata</taxon>
        <taxon>Vertebrata</taxon>
        <taxon>Euteleostomi</taxon>
        <taxon>Amphibia</taxon>
        <taxon>Batrachia</taxon>
        <taxon>Anura</taxon>
        <taxon>Pipoidea</taxon>
        <taxon>Pipidae</taxon>
        <taxon>Xenopodinae</taxon>
        <taxon>Xenopus</taxon>
        <taxon>Xenopus</taxon>
    </lineage>
</organism>
<accession>A0A974HVK1</accession>
<dbReference type="Proteomes" id="UP000694892">
    <property type="component" value="Chromosome 2S"/>
</dbReference>